<name>A0ABS4KZ90_STRAV</name>
<protein>
    <submittedName>
        <fullName evidence="2">Uncharacterized protein</fullName>
    </submittedName>
</protein>
<keyword evidence="3" id="KW-1185">Reference proteome</keyword>
<dbReference type="RefSeq" id="WP_189968757.1">
    <property type="nucleotide sequence ID" value="NZ_BMVL01000005.1"/>
</dbReference>
<feature type="compositionally biased region" description="Basic and acidic residues" evidence="1">
    <location>
        <begin position="180"/>
        <end position="190"/>
    </location>
</feature>
<evidence type="ECO:0000313" key="3">
    <source>
        <dbReference type="Proteomes" id="UP001519310"/>
    </source>
</evidence>
<reference evidence="2 3" key="1">
    <citation type="submission" date="2021-03" db="EMBL/GenBank/DDBJ databases">
        <title>Genomic Encyclopedia of Type Strains, Phase IV (KMG-IV): sequencing the most valuable type-strain genomes for metagenomic binning, comparative biology and taxonomic classification.</title>
        <authorList>
            <person name="Goeker M."/>
        </authorList>
    </citation>
    <scope>NUCLEOTIDE SEQUENCE [LARGE SCALE GENOMIC DNA]</scope>
    <source>
        <strain evidence="2 3">DSM 40526</strain>
    </source>
</reference>
<gene>
    <name evidence="2" type="ORF">J2Z77_001145</name>
</gene>
<proteinExistence type="predicted"/>
<sequence>MTSGRRQQVIRSLISTARHQPDHWDLLVPISPNPGELAWFENLREEFPFVRDWRGLNWLNQKFAAHQDLIRYALQESGDYILDRIAEARAERDTLLRGIPDLAERYRALQLRAQEISPDYAIRTVLGPDGETAIHLLPNRVFVTPLPVTAPNKTVRPPQPPSATAGSPEQQQSDQVWPDGRPERQEQRQDDDADPCAGLEPSLPALP</sequence>
<dbReference type="Proteomes" id="UP001519310">
    <property type="component" value="Unassembled WGS sequence"/>
</dbReference>
<comment type="caution">
    <text evidence="2">The sequence shown here is derived from an EMBL/GenBank/DDBJ whole genome shotgun (WGS) entry which is preliminary data.</text>
</comment>
<feature type="compositionally biased region" description="Polar residues" evidence="1">
    <location>
        <begin position="162"/>
        <end position="175"/>
    </location>
</feature>
<organism evidence="2 3">
    <name type="scientific">Streptomyces avidinii</name>
    <dbReference type="NCBI Taxonomy" id="1895"/>
    <lineage>
        <taxon>Bacteria</taxon>
        <taxon>Bacillati</taxon>
        <taxon>Actinomycetota</taxon>
        <taxon>Actinomycetes</taxon>
        <taxon>Kitasatosporales</taxon>
        <taxon>Streptomycetaceae</taxon>
        <taxon>Streptomyces</taxon>
    </lineage>
</organism>
<evidence type="ECO:0000256" key="1">
    <source>
        <dbReference type="SAM" id="MobiDB-lite"/>
    </source>
</evidence>
<accession>A0ABS4KZ90</accession>
<feature type="region of interest" description="Disordered" evidence="1">
    <location>
        <begin position="148"/>
        <end position="207"/>
    </location>
</feature>
<evidence type="ECO:0000313" key="2">
    <source>
        <dbReference type="EMBL" id="MBP2035358.1"/>
    </source>
</evidence>
<dbReference type="EMBL" id="JAGGLQ010000002">
    <property type="protein sequence ID" value="MBP2035358.1"/>
    <property type="molecule type" value="Genomic_DNA"/>
</dbReference>